<keyword evidence="7" id="KW-1185">Reference proteome</keyword>
<feature type="domain" description="DUF7507" evidence="5">
    <location>
        <begin position="243"/>
        <end position="322"/>
    </location>
</feature>
<feature type="region of interest" description="Disordered" evidence="1">
    <location>
        <begin position="482"/>
        <end position="540"/>
    </location>
</feature>
<dbReference type="InterPro" id="IPR013783">
    <property type="entry name" value="Ig-like_fold"/>
</dbReference>
<organism evidence="6 7">
    <name type="scientific">Luoshenia tenuis</name>
    <dbReference type="NCBI Taxonomy" id="2763654"/>
    <lineage>
        <taxon>Bacteria</taxon>
        <taxon>Bacillati</taxon>
        <taxon>Bacillota</taxon>
        <taxon>Clostridia</taxon>
        <taxon>Christensenellales</taxon>
        <taxon>Christensenellaceae</taxon>
        <taxon>Luoshenia</taxon>
    </lineage>
</organism>
<protein>
    <recommendedName>
        <fullName evidence="8">CARDB domain-containing protein</fullName>
    </recommendedName>
</protein>
<gene>
    <name evidence="6" type="ORF">H8699_07775</name>
</gene>
<sequence>MRKKTAGRGIALILALLMAGLLMIPSAAAQPSTGVDISYSADPAEMSAAGTVLIAVTVKNPVGNATMTGVTIQENGQIVEELQDIEAGRNRTTNIEYDLSESQLGQALPLQLHYTLDGEQYSEAIPVVVKKISAAPSLEFTREVDRNPVEPGGTVNVTYKLRNAGNVAITNIQVKDDELHFNKKLDLLQVGDTQTLTHSLAVEANINSTPAVTFSAAGQGYAKTLDAMLISVAVPTVDIKTTCDQMNPAAGDTVTIKTEVVNRGNITLKNIEISDANLGVVHQAQQLEAGKSLSFEQELKIEKNQTVQFKLSAINTVTGSTFTTEGQPLNFQVKLEGNPVDLQVQVKADPAELEEPGTVKFTVEMKNYGKNALKDLVISEANSGELEKVTGELVAGETKTVEINLSVLKSQSYEFTVKAVDTASGIEGSGRAAPIAINVLSDQAQEGEEDQNGMMTALWSVLGVIAFLAVAAGVVLIILKRQQKKHGPKGPKPGTKGGKPQPAVPTGRVVRPVPDPLPEEDMQPDAEDEGLPQGPIRDMDDLDILPMEQPQPSAPEIEELQEDDALSGPGPVLMNDDLWRAAQEPDWEEEEPGSWEENAYGQINVRRDANAGRLPVQPIDDDGEDKPQV</sequence>
<keyword evidence="2" id="KW-0472">Membrane</keyword>
<keyword evidence="2" id="KW-0812">Transmembrane</keyword>
<dbReference type="PANTHER" id="PTHR35902">
    <property type="entry name" value="S-LAYER DOMAIN-LIKE PROTEIN-RELATED"/>
    <property type="match status" value="1"/>
</dbReference>
<dbReference type="Pfam" id="PF24346">
    <property type="entry name" value="DUF7507"/>
    <property type="match status" value="1"/>
</dbReference>
<reference evidence="6" key="1">
    <citation type="submission" date="2020-08" db="EMBL/GenBank/DDBJ databases">
        <title>Genome public.</title>
        <authorList>
            <person name="Liu C."/>
            <person name="Sun Q."/>
        </authorList>
    </citation>
    <scope>NUCLEOTIDE SEQUENCE</scope>
    <source>
        <strain evidence="6">NSJ-44</strain>
    </source>
</reference>
<dbReference type="Gene3D" id="2.60.40.10">
    <property type="entry name" value="Immunoglobulins"/>
    <property type="match status" value="1"/>
</dbReference>
<evidence type="ECO:0000259" key="5">
    <source>
        <dbReference type="Pfam" id="PF24346"/>
    </source>
</evidence>
<keyword evidence="2" id="KW-1133">Transmembrane helix</keyword>
<proteinExistence type="predicted"/>
<accession>A0A926HMN3</accession>
<feature type="compositionally biased region" description="Acidic residues" evidence="1">
    <location>
        <begin position="619"/>
        <end position="629"/>
    </location>
</feature>
<evidence type="ECO:0000256" key="3">
    <source>
        <dbReference type="SAM" id="SignalP"/>
    </source>
</evidence>
<keyword evidence="3" id="KW-0732">Signal</keyword>
<feature type="compositionally biased region" description="Acidic residues" evidence="1">
    <location>
        <begin position="517"/>
        <end position="530"/>
    </location>
</feature>
<dbReference type="InterPro" id="IPR011635">
    <property type="entry name" value="CARDB"/>
</dbReference>
<evidence type="ECO:0000313" key="6">
    <source>
        <dbReference type="EMBL" id="MBC8529323.1"/>
    </source>
</evidence>
<evidence type="ECO:0000256" key="2">
    <source>
        <dbReference type="SAM" id="Phobius"/>
    </source>
</evidence>
<feature type="region of interest" description="Disordered" evidence="1">
    <location>
        <begin position="603"/>
        <end position="629"/>
    </location>
</feature>
<evidence type="ECO:0008006" key="8">
    <source>
        <dbReference type="Google" id="ProtNLM"/>
    </source>
</evidence>
<feature type="transmembrane region" description="Helical" evidence="2">
    <location>
        <begin position="457"/>
        <end position="479"/>
    </location>
</feature>
<feature type="compositionally biased region" description="Low complexity" evidence="1">
    <location>
        <begin position="492"/>
        <end position="501"/>
    </location>
</feature>
<name>A0A926HMN3_9FIRM</name>
<dbReference type="InterPro" id="IPR055354">
    <property type="entry name" value="DUF7507"/>
</dbReference>
<dbReference type="Proteomes" id="UP000654279">
    <property type="component" value="Unassembled WGS sequence"/>
</dbReference>
<comment type="caution">
    <text evidence="6">The sequence shown here is derived from an EMBL/GenBank/DDBJ whole genome shotgun (WGS) entry which is preliminary data.</text>
</comment>
<dbReference type="AlphaFoldDB" id="A0A926HMN3"/>
<dbReference type="Pfam" id="PF07705">
    <property type="entry name" value="CARDB"/>
    <property type="match status" value="1"/>
</dbReference>
<evidence type="ECO:0000256" key="1">
    <source>
        <dbReference type="SAM" id="MobiDB-lite"/>
    </source>
</evidence>
<evidence type="ECO:0000259" key="4">
    <source>
        <dbReference type="Pfam" id="PF07705"/>
    </source>
</evidence>
<feature type="signal peptide" evidence="3">
    <location>
        <begin position="1"/>
        <end position="29"/>
    </location>
</feature>
<feature type="domain" description="CARDB" evidence="4">
    <location>
        <begin position="341"/>
        <end position="421"/>
    </location>
</feature>
<dbReference type="RefSeq" id="WP_249285183.1">
    <property type="nucleotide sequence ID" value="NZ_JACRSO010000003.1"/>
</dbReference>
<feature type="chain" id="PRO_5036910726" description="CARDB domain-containing protein" evidence="3">
    <location>
        <begin position="30"/>
        <end position="629"/>
    </location>
</feature>
<evidence type="ECO:0000313" key="7">
    <source>
        <dbReference type="Proteomes" id="UP000654279"/>
    </source>
</evidence>
<dbReference type="EMBL" id="JACRSO010000003">
    <property type="protein sequence ID" value="MBC8529323.1"/>
    <property type="molecule type" value="Genomic_DNA"/>
</dbReference>